<dbReference type="OrthoDB" id="1658at2759"/>
<dbReference type="PANTHER" id="PTHR11129:SF2">
    <property type="entry name" value="GERANYLGERANYL TRANSFERASE TYPE-2 SUBUNIT ALPHA"/>
    <property type="match status" value="1"/>
</dbReference>
<evidence type="ECO:0000256" key="7">
    <source>
        <dbReference type="ARBA" id="ARBA00031267"/>
    </source>
</evidence>
<evidence type="ECO:0000256" key="6">
    <source>
        <dbReference type="ARBA" id="ARBA00022737"/>
    </source>
</evidence>
<dbReference type="InterPro" id="IPR001611">
    <property type="entry name" value="Leu-rich_rpt"/>
</dbReference>
<evidence type="ECO:0000256" key="9">
    <source>
        <dbReference type="RuleBase" id="RU367120"/>
    </source>
</evidence>
<sequence length="700" mass="80370">MHGRPRTAPKPEDSADSAAKAEKLRSLQSQFLSNHHNKIYTKEALEVNAKLLEINPEHYTAWNYRKLAVEHRLSESKPDPDSVKSILREELRVVESALKQNYKSYGAWHHRKWVLNKGHSSIDHELGLLDRFQKVDPRNFHAWDYRRFVAALMNRAEVDELQYTTDMINTNFSNYSAWHNRSILLSNLLKTKVEGFYPKEKVLNEEYELVHQALFTDPDDQSGWFYHLWLLDQTVKADAPLLISSWPARDSNLILSGDRCLDDCALSAFNTFHSDSGKIPLILYFNQAVEGVNSSTISVESVFNTKGELTWKPLSTNNSETAQVWVTHLNYPEEKLHSSEAYSVEVRVGHSQGIISSSGFRYNQPSGFAFKVFVRSVEKDPAVHGEEMISWRDENFILYETRSQESNPLLSLDLLNIKDYHEQTSSMWRAETIANEIALFRELLSVISCKIGKLTLARLLVAHDTLLSPCAKKMVHSEEVIKLYSDLMKLDPPHFQYYKDEYSLVLLQQITFSRESLLRYCFRHRDGASSFMSNSICLRLNNLSLSRMGSSERLLWVQMLDLSHNELQSIEGLEAMQLLSCLNLSDNKLSSFTALGPLILLKSLKVLNVSRNEIGLHSIDTTRYLCSSPLSHTEEIDWNRDEIVTGDVNLRNYWEAFLIFRGLNLTQLDIVGNAIADEKFKSFLVKIVPTLMWLDGGELH</sequence>
<dbReference type="AlphaFoldDB" id="A0A5N6QIQ0"/>
<keyword evidence="12" id="KW-1185">Reference proteome</keyword>
<evidence type="ECO:0000256" key="4">
    <source>
        <dbReference type="ARBA" id="ARBA00022602"/>
    </source>
</evidence>
<dbReference type="FunFam" id="1.25.40.120:FF:000035">
    <property type="entry name" value="Geranylgeranyl transferase type-2 subunit alpha"/>
    <property type="match status" value="1"/>
</dbReference>
<dbReference type="Proteomes" id="UP000327013">
    <property type="component" value="Chromosome 1"/>
</dbReference>
<dbReference type="InterPro" id="IPR002088">
    <property type="entry name" value="Prenyl_trans_a"/>
</dbReference>
<accession>A0A5N6QIQ0</accession>
<keyword evidence="5 9" id="KW-0808">Transferase</keyword>
<dbReference type="PANTHER" id="PTHR11129">
    <property type="entry name" value="PROTEIN FARNESYLTRANSFERASE ALPHA SUBUNIT/RAB GERANYLGERANYL TRANSFERASE ALPHA SUBUNIT"/>
    <property type="match status" value="1"/>
</dbReference>
<evidence type="ECO:0000256" key="2">
    <source>
        <dbReference type="ARBA" id="ARBA00012656"/>
    </source>
</evidence>
<protein>
    <recommendedName>
        <fullName evidence="3 9">Geranylgeranyl transferase type-2 subunit alpha</fullName>
        <ecNumber evidence="2 9">2.5.1.60</ecNumber>
    </recommendedName>
    <alternativeName>
        <fullName evidence="7 9">Geranylgeranyl transferase type II subunit alpha</fullName>
    </alternativeName>
</protein>
<dbReference type="Pfam" id="PF01239">
    <property type="entry name" value="PPTA"/>
    <property type="match status" value="5"/>
</dbReference>
<evidence type="ECO:0000256" key="10">
    <source>
        <dbReference type="SAM" id="MobiDB-lite"/>
    </source>
</evidence>
<dbReference type="SUPFAM" id="SSF48439">
    <property type="entry name" value="Protein prenylyltransferase"/>
    <property type="match status" value="1"/>
</dbReference>
<dbReference type="PROSITE" id="PS51450">
    <property type="entry name" value="LRR"/>
    <property type="match status" value="2"/>
</dbReference>
<dbReference type="GO" id="GO:0097354">
    <property type="term" value="P:prenylation"/>
    <property type="evidence" value="ECO:0007669"/>
    <property type="project" value="UniProtKB-UniRule"/>
</dbReference>
<comment type="catalytic activity">
    <reaction evidence="8 9">
        <text>geranylgeranyl diphosphate + L-cysteinyl-[protein] = S-geranylgeranyl-L-cysteinyl-[protein] + diphosphate</text>
        <dbReference type="Rhea" id="RHEA:21240"/>
        <dbReference type="Rhea" id="RHEA-COMP:10131"/>
        <dbReference type="Rhea" id="RHEA-COMP:11537"/>
        <dbReference type="ChEBI" id="CHEBI:29950"/>
        <dbReference type="ChEBI" id="CHEBI:33019"/>
        <dbReference type="ChEBI" id="CHEBI:57533"/>
        <dbReference type="ChEBI" id="CHEBI:86021"/>
        <dbReference type="EC" id="2.5.1.60"/>
    </reaction>
</comment>
<dbReference type="InterPro" id="IPR032675">
    <property type="entry name" value="LRR_dom_sf"/>
</dbReference>
<comment type="function">
    <text evidence="9">Catalyzes the transfer of a geranyl-geranyl moiety from geranyl-geranyl pyrophosphate to cysteines occuring in specific C-terminal amino acid sequences.</text>
</comment>
<evidence type="ECO:0000313" key="11">
    <source>
        <dbReference type="EMBL" id="KAE7998509.1"/>
    </source>
</evidence>
<evidence type="ECO:0000256" key="1">
    <source>
        <dbReference type="ARBA" id="ARBA00006734"/>
    </source>
</evidence>
<dbReference type="Gene3D" id="3.80.10.10">
    <property type="entry name" value="Ribonuclease Inhibitor"/>
    <property type="match status" value="1"/>
</dbReference>
<dbReference type="FunFam" id="3.80.10.10:FF:000756">
    <property type="entry name" value="Rab geranylgeranyl transferase like protein"/>
    <property type="match status" value="1"/>
</dbReference>
<proteinExistence type="inferred from homology"/>
<evidence type="ECO:0000256" key="5">
    <source>
        <dbReference type="ARBA" id="ARBA00022679"/>
    </source>
</evidence>
<feature type="compositionally biased region" description="Basic and acidic residues" evidence="10">
    <location>
        <begin position="9"/>
        <end position="21"/>
    </location>
</feature>
<evidence type="ECO:0000313" key="12">
    <source>
        <dbReference type="Proteomes" id="UP000327013"/>
    </source>
</evidence>
<gene>
    <name evidence="11" type="ORF">FH972_003049</name>
</gene>
<name>A0A5N6QIQ0_9ROSI</name>
<dbReference type="GO" id="GO:0004663">
    <property type="term" value="F:Rab geranylgeranyltransferase activity"/>
    <property type="evidence" value="ECO:0007669"/>
    <property type="project" value="UniProtKB-UniRule"/>
</dbReference>
<dbReference type="PROSITE" id="PS51147">
    <property type="entry name" value="PFTA"/>
    <property type="match status" value="5"/>
</dbReference>
<dbReference type="GO" id="GO:0005968">
    <property type="term" value="C:Rab-protein geranylgeranyltransferase complex"/>
    <property type="evidence" value="ECO:0007669"/>
    <property type="project" value="TreeGrafter"/>
</dbReference>
<comment type="similarity">
    <text evidence="1 9">Belongs to the protein prenyltransferase subunit alpha family.</text>
</comment>
<keyword evidence="6" id="KW-0677">Repeat</keyword>
<dbReference type="EMBL" id="CM017321">
    <property type="protein sequence ID" value="KAE7998509.1"/>
    <property type="molecule type" value="Genomic_DNA"/>
</dbReference>
<evidence type="ECO:0000256" key="3">
    <source>
        <dbReference type="ARBA" id="ARBA00014772"/>
    </source>
</evidence>
<feature type="region of interest" description="Disordered" evidence="10">
    <location>
        <begin position="1"/>
        <end position="21"/>
    </location>
</feature>
<dbReference type="EC" id="2.5.1.60" evidence="2 9"/>
<dbReference type="SUPFAM" id="SSF52058">
    <property type="entry name" value="L domain-like"/>
    <property type="match status" value="1"/>
</dbReference>
<organism evidence="11 12">
    <name type="scientific">Carpinus fangiana</name>
    <dbReference type="NCBI Taxonomy" id="176857"/>
    <lineage>
        <taxon>Eukaryota</taxon>
        <taxon>Viridiplantae</taxon>
        <taxon>Streptophyta</taxon>
        <taxon>Embryophyta</taxon>
        <taxon>Tracheophyta</taxon>
        <taxon>Spermatophyta</taxon>
        <taxon>Magnoliopsida</taxon>
        <taxon>eudicotyledons</taxon>
        <taxon>Gunneridae</taxon>
        <taxon>Pentapetalae</taxon>
        <taxon>rosids</taxon>
        <taxon>fabids</taxon>
        <taxon>Fagales</taxon>
        <taxon>Betulaceae</taxon>
        <taxon>Carpinus</taxon>
    </lineage>
</organism>
<keyword evidence="4 9" id="KW-0637">Prenyltransferase</keyword>
<dbReference type="Gene3D" id="1.25.40.120">
    <property type="entry name" value="Protein prenylyltransferase"/>
    <property type="match status" value="1"/>
</dbReference>
<evidence type="ECO:0000256" key="8">
    <source>
        <dbReference type="ARBA" id="ARBA00047658"/>
    </source>
</evidence>
<reference evidence="11 12" key="1">
    <citation type="submission" date="2019-06" db="EMBL/GenBank/DDBJ databases">
        <title>A chromosomal-level reference genome of Carpinus fangiana (Coryloideae, Betulaceae).</title>
        <authorList>
            <person name="Yang X."/>
            <person name="Wang Z."/>
            <person name="Zhang L."/>
            <person name="Hao G."/>
            <person name="Liu J."/>
            <person name="Yang Y."/>
        </authorList>
    </citation>
    <scope>NUCLEOTIDE SEQUENCE [LARGE SCALE GENOMIC DNA]</scope>
    <source>
        <strain evidence="11">Cfa_2016G</strain>
        <tissue evidence="11">Leaf</tissue>
    </source>
</reference>